<accession>A0A078AKH9</accession>
<dbReference type="Gene3D" id="1.10.1070.11">
    <property type="entry name" value="Phosphatidylinositol 3-/4-kinase, catalytic domain"/>
    <property type="match status" value="1"/>
</dbReference>
<comment type="similarity">
    <text evidence="3">Belongs to the PI3/PI4-kinase family.</text>
</comment>
<dbReference type="Pfam" id="PF00613">
    <property type="entry name" value="PI3Ka"/>
    <property type="match status" value="1"/>
</dbReference>
<dbReference type="SMART" id="SM00146">
    <property type="entry name" value="PI3Kc"/>
    <property type="match status" value="1"/>
</dbReference>
<dbReference type="GO" id="GO:0048015">
    <property type="term" value="P:phosphatidylinositol-mediated signaling"/>
    <property type="evidence" value="ECO:0007669"/>
    <property type="project" value="TreeGrafter"/>
</dbReference>
<evidence type="ECO:0000313" key="9">
    <source>
        <dbReference type="Proteomes" id="UP000039865"/>
    </source>
</evidence>
<reference evidence="8 9" key="1">
    <citation type="submission" date="2014-06" db="EMBL/GenBank/DDBJ databases">
        <authorList>
            <person name="Swart Estienne"/>
        </authorList>
    </citation>
    <scope>NUCLEOTIDE SEQUENCE [LARGE SCALE GENOMIC DNA]</scope>
    <source>
        <strain evidence="8 9">130c</strain>
    </source>
</reference>
<dbReference type="Gene3D" id="1.25.40.70">
    <property type="entry name" value="Phosphatidylinositol 3-kinase, accessory domain (PIK)"/>
    <property type="match status" value="1"/>
</dbReference>
<dbReference type="Gene3D" id="3.10.20.90">
    <property type="entry name" value="Phosphatidylinositol 3-kinase Catalytic Subunit, Chain A, domain 1"/>
    <property type="match status" value="1"/>
</dbReference>
<keyword evidence="9" id="KW-1185">Reference proteome</keyword>
<dbReference type="InterPro" id="IPR000403">
    <property type="entry name" value="PI3/4_kinase_cat_dom"/>
</dbReference>
<dbReference type="PROSITE" id="PS51547">
    <property type="entry name" value="C2_PI3K"/>
    <property type="match status" value="1"/>
</dbReference>
<dbReference type="PROSITE" id="PS00915">
    <property type="entry name" value="PI3_4_KINASE_1"/>
    <property type="match status" value="1"/>
</dbReference>
<gene>
    <name evidence="8" type="primary">Contig5828.g6247</name>
    <name evidence="8" type="ORF">STYLEM_11408</name>
</gene>
<dbReference type="PROSITE" id="PS50290">
    <property type="entry name" value="PI3_4_KINASE_3"/>
    <property type="match status" value="1"/>
</dbReference>
<dbReference type="GO" id="GO:0016303">
    <property type="term" value="F:1-phosphatidylinositol-3-kinase activity"/>
    <property type="evidence" value="ECO:0007669"/>
    <property type="project" value="TreeGrafter"/>
</dbReference>
<dbReference type="InterPro" id="IPR018247">
    <property type="entry name" value="EF_Hand_1_Ca_BS"/>
</dbReference>
<dbReference type="SUPFAM" id="SSF49562">
    <property type="entry name" value="C2 domain (Calcium/lipid-binding domain, CaLB)"/>
    <property type="match status" value="1"/>
</dbReference>
<dbReference type="InterPro" id="IPR042236">
    <property type="entry name" value="PI3K_accessory_sf"/>
</dbReference>
<keyword evidence="1" id="KW-0808">Transferase</keyword>
<dbReference type="InterPro" id="IPR002420">
    <property type="entry name" value="PI3K-type_C2_dom"/>
</dbReference>
<dbReference type="InterPro" id="IPR035892">
    <property type="entry name" value="C2_domain_sf"/>
</dbReference>
<dbReference type="InterPro" id="IPR036940">
    <property type="entry name" value="PI3/4_kinase_cat_sf"/>
</dbReference>
<evidence type="ECO:0000259" key="7">
    <source>
        <dbReference type="PROSITE" id="PS51547"/>
    </source>
</evidence>
<feature type="domain" description="PI3K/PI4K catalytic" evidence="5">
    <location>
        <begin position="1048"/>
        <end position="1411"/>
    </location>
</feature>
<dbReference type="InterPro" id="IPR016024">
    <property type="entry name" value="ARM-type_fold"/>
</dbReference>
<dbReference type="SMART" id="SM00145">
    <property type="entry name" value="PI3Ka"/>
    <property type="match status" value="1"/>
</dbReference>
<dbReference type="Pfam" id="PF00792">
    <property type="entry name" value="PI3K_C2"/>
    <property type="match status" value="1"/>
</dbReference>
<feature type="region of interest" description="Disordered" evidence="4">
    <location>
        <begin position="493"/>
        <end position="521"/>
    </location>
</feature>
<dbReference type="PANTHER" id="PTHR10048:SF14">
    <property type="entry name" value="LD28067P"/>
    <property type="match status" value="1"/>
</dbReference>
<dbReference type="PROSITE" id="PS51545">
    <property type="entry name" value="PIK_HELICAL"/>
    <property type="match status" value="1"/>
</dbReference>
<sequence>MTNEMGKYKSKDKTQQEIQLDETYLLCVDPQNLEQYLLNIGKKKAEFKIQDQISNLEMIQNKIKRHKYIMEELLRLESSPDDQTWTLGDEEAAEIKRYRRQMILPYLLHEESHKYPRYVDQSDLPQKNLKNPAEDIFIDIKVLISSDFYKKNDYKQKKTINSEPDQKNYVEIMQVFLLDTADKLTRKVQKRVDKLLGFKVSSKSDPLKYILKFRNVESYIFGKEQLIYFQEIREFLRKNKFSGDEKQQLELVVLEMNTEFKECNFPPMYNRQFELVKRENRSRGSTIRQGTFFSESLPVMRSSSKNVDIGSQLKIRETQIGKNELESRSSDILRMSHSPNIKVIDPDQNEQIAARYQEESIFFWYMPNNFNNQPEKIAKSQNSIQYESFYNHEDLGKFIFSCNLINDFKMQVLGINNIVQQIEKYILTTQEEQKENGKQSKKGNKPVILELEQITIDLQEKPKKFDSNENKKIEGLEFESSHFDILSAQERDKFNEQQESPKITKENLAFTKKSGKSSHHQKKPKTFFVNFRSVIVQVQVYLGSKEITEPLYTNPGIFNDNVMLGDTLKFRKRKYNKVQSNILDLANLPSYSRICFSIIGFDIDSQKLKNRIVKGYVLGSASISLFDYDKILRGGIQKLKVWPLTKYDPRIVCQTQCNTLEQKHINQKFDDSQEMTLIIGFLNFNKPVKWALKSQVSEQKQQFIESEIVESDLFNKTDLKNDSQQRQDTQVIDKEGDYLREVKRMLDRYPLEEKEEDDYHPKIIIQNRKYVDILPSFIKAVDFTYKKYRDICYTYLLKSEKAQNLQPDVALALLDSKFGDERIRQFAVDKIKSLDDYMLALYMPQLVQALKAELFHQSYLSEMLLERAIRNTGVVGHAFFWALKSSLHEKSSFERFYLILERFLMCCGRFKFTLYNQSLVNRALMETSKMQQEYRDKITHEKFLAHDKRQKSILNTVLKLKAFEIKEKIKYILLNEYNIFKLEELHEINQRYEKIFAQILYIRLAIKPEDASNPIKFEDYQDQILIDPKEEILFYFPLEPKKPVIGFLENKSIYFSSKKLPLMIVSQLKQDNIEKDTMLYVNREFEDLQSFKEEAKGNEVQLLKIIFKYGDDLRQDNLVLQLFKLMDKLWIEQDLNLEMIAYSIFEIGYQMGYLELVDDSIEFADIYKAIGARSPFEEETFYKYAETIFKPIDEKRQKDNYDDKSQIKRKQFHQNFLRSLACQCVATYILSIGDRHCGNYMLQKTSGKFFHIDFGHFMGSKKKKFGLKIEVEPFIYQKQFNYFLINFKTEDADIEKKKSIINQENQDSQQDAKEDLPKKKKSIDNVGAINTDKTDKNLQDLQKLCCQAFRILRQNSHFLINVLMLMVVSGIDQLTEKGIMDLVQRLKLNVSDEEAENDFRKQMQIALGVRRRRIFDYMHVGIHQHKRNKFSNIFRCVCCCCCI</sequence>
<dbReference type="EMBL" id="CCKQ01010862">
    <property type="protein sequence ID" value="CDW82376.1"/>
    <property type="molecule type" value="Genomic_DNA"/>
</dbReference>
<evidence type="ECO:0000259" key="5">
    <source>
        <dbReference type="PROSITE" id="PS50290"/>
    </source>
</evidence>
<dbReference type="SUPFAM" id="SSF54236">
    <property type="entry name" value="Ubiquitin-like"/>
    <property type="match status" value="1"/>
</dbReference>
<dbReference type="Pfam" id="PF00454">
    <property type="entry name" value="PI3_PI4_kinase"/>
    <property type="match status" value="1"/>
</dbReference>
<proteinExistence type="inferred from homology"/>
<evidence type="ECO:0000256" key="3">
    <source>
        <dbReference type="PROSITE-ProRule" id="PRU00880"/>
    </source>
</evidence>
<evidence type="ECO:0000259" key="6">
    <source>
        <dbReference type="PROSITE" id="PS51545"/>
    </source>
</evidence>
<dbReference type="PANTHER" id="PTHR10048">
    <property type="entry name" value="PHOSPHATIDYLINOSITOL KINASE"/>
    <property type="match status" value="1"/>
</dbReference>
<dbReference type="InParanoid" id="A0A078AKH9"/>
<dbReference type="InterPro" id="IPR015433">
    <property type="entry name" value="PI3/4_kinase"/>
</dbReference>
<dbReference type="InterPro" id="IPR018936">
    <property type="entry name" value="PI3/4_kinase_CS"/>
</dbReference>
<evidence type="ECO:0000256" key="2">
    <source>
        <dbReference type="ARBA" id="ARBA00022777"/>
    </source>
</evidence>
<dbReference type="GO" id="GO:0035005">
    <property type="term" value="F:1-phosphatidylinositol-4-phosphate 3-kinase activity"/>
    <property type="evidence" value="ECO:0007669"/>
    <property type="project" value="TreeGrafter"/>
</dbReference>
<dbReference type="OrthoDB" id="67688at2759"/>
<dbReference type="InterPro" id="IPR011009">
    <property type="entry name" value="Kinase-like_dom_sf"/>
</dbReference>
<dbReference type="Gene3D" id="2.60.40.150">
    <property type="entry name" value="C2 domain"/>
    <property type="match status" value="1"/>
</dbReference>
<dbReference type="SUPFAM" id="SSF56112">
    <property type="entry name" value="Protein kinase-like (PK-like)"/>
    <property type="match status" value="1"/>
</dbReference>
<feature type="domain" description="PIK helical" evidence="6">
    <location>
        <begin position="728"/>
        <end position="906"/>
    </location>
</feature>
<evidence type="ECO:0000256" key="1">
    <source>
        <dbReference type="ARBA" id="ARBA00022679"/>
    </source>
</evidence>
<dbReference type="GO" id="GO:0016477">
    <property type="term" value="P:cell migration"/>
    <property type="evidence" value="ECO:0007669"/>
    <property type="project" value="TreeGrafter"/>
</dbReference>
<feature type="region of interest" description="Disordered" evidence="4">
    <location>
        <begin position="1301"/>
        <end position="1320"/>
    </location>
</feature>
<dbReference type="PROSITE" id="PS00916">
    <property type="entry name" value="PI3_4_KINASE_2"/>
    <property type="match status" value="1"/>
</dbReference>
<protein>
    <submittedName>
        <fullName evidence="8">Phosphatidylinositol 3-and 4-kinase family protein</fullName>
    </submittedName>
</protein>
<dbReference type="InterPro" id="IPR029071">
    <property type="entry name" value="Ubiquitin-like_domsf"/>
</dbReference>
<keyword evidence="2 8" id="KW-0418">Kinase</keyword>
<dbReference type="Gene3D" id="3.30.1010.10">
    <property type="entry name" value="Phosphatidylinositol 3-kinase Catalytic Subunit, Chain A, domain 4"/>
    <property type="match status" value="1"/>
</dbReference>
<name>A0A078AKH9_STYLE</name>
<dbReference type="GO" id="GO:0005886">
    <property type="term" value="C:plasma membrane"/>
    <property type="evidence" value="ECO:0007669"/>
    <property type="project" value="TreeGrafter"/>
</dbReference>
<evidence type="ECO:0000256" key="4">
    <source>
        <dbReference type="SAM" id="MobiDB-lite"/>
    </source>
</evidence>
<dbReference type="PROSITE" id="PS00018">
    <property type="entry name" value="EF_HAND_1"/>
    <property type="match status" value="1"/>
</dbReference>
<dbReference type="Proteomes" id="UP000039865">
    <property type="component" value="Unassembled WGS sequence"/>
</dbReference>
<dbReference type="GO" id="GO:0043491">
    <property type="term" value="P:phosphatidylinositol 3-kinase/protein kinase B signal transduction"/>
    <property type="evidence" value="ECO:0007669"/>
    <property type="project" value="TreeGrafter"/>
</dbReference>
<evidence type="ECO:0000313" key="8">
    <source>
        <dbReference type="EMBL" id="CDW82376.1"/>
    </source>
</evidence>
<dbReference type="GO" id="GO:0005942">
    <property type="term" value="C:phosphatidylinositol 3-kinase complex"/>
    <property type="evidence" value="ECO:0007669"/>
    <property type="project" value="TreeGrafter"/>
</dbReference>
<organism evidence="8 9">
    <name type="scientific">Stylonychia lemnae</name>
    <name type="common">Ciliate</name>
    <dbReference type="NCBI Taxonomy" id="5949"/>
    <lineage>
        <taxon>Eukaryota</taxon>
        <taxon>Sar</taxon>
        <taxon>Alveolata</taxon>
        <taxon>Ciliophora</taxon>
        <taxon>Intramacronucleata</taxon>
        <taxon>Spirotrichea</taxon>
        <taxon>Stichotrichia</taxon>
        <taxon>Sporadotrichida</taxon>
        <taxon>Oxytrichidae</taxon>
        <taxon>Stylonychinae</taxon>
        <taxon>Stylonychia</taxon>
    </lineage>
</organism>
<dbReference type="InterPro" id="IPR001263">
    <property type="entry name" value="PI3K_accessory_dom"/>
</dbReference>
<dbReference type="GO" id="GO:0005737">
    <property type="term" value="C:cytoplasm"/>
    <property type="evidence" value="ECO:0007669"/>
    <property type="project" value="TreeGrafter"/>
</dbReference>
<feature type="domain" description="C2 PI3K-type" evidence="7">
    <location>
        <begin position="504"/>
        <end position="685"/>
    </location>
</feature>
<dbReference type="SUPFAM" id="SSF48371">
    <property type="entry name" value="ARM repeat"/>
    <property type="match status" value="1"/>
</dbReference>